<dbReference type="RefSeq" id="WP_088754690.1">
    <property type="nucleotide sequence ID" value="NZ_NJGV01000006.1"/>
</dbReference>
<dbReference type="AlphaFoldDB" id="A0A225SVN1"/>
<keyword evidence="2" id="KW-1185">Reference proteome</keyword>
<sequence length="85" mass="9598">MENAASPSKTLPADGMSRWKQIEPFSPFSREKFRQLVIAGKAPQPVKFSERCTAYPNRELHKFFADPLNYRATGGGQSVHTDDQK</sequence>
<comment type="caution">
    <text evidence="1">The sequence shown here is derived from an EMBL/GenBank/DDBJ whole genome shotgun (WGS) entry which is preliminary data.</text>
</comment>
<evidence type="ECO:0000313" key="1">
    <source>
        <dbReference type="EMBL" id="OWY35275.1"/>
    </source>
</evidence>
<proteinExistence type="predicted"/>
<evidence type="ECO:0000313" key="2">
    <source>
        <dbReference type="Proteomes" id="UP000214747"/>
    </source>
</evidence>
<dbReference type="EMBL" id="NJGV01000006">
    <property type="protein sequence ID" value="OWY35275.1"/>
    <property type="molecule type" value="Genomic_DNA"/>
</dbReference>
<reference evidence="1 2" key="1">
    <citation type="journal article" date="2010" name="Int. J. Syst. Evol. Microbiol.">
        <title>Reclassification of Herbaspirillum putei as a later heterotypic synonym of Herbaspirillum huttiense, with the description of H. huttiense subsp. huttiense subsp. nov. and H. huttiense subsp. putei subsp. nov., comb. nov., and description of Herbaspirillum aquaticum sp. nov.</title>
        <authorList>
            <person name="Dobritsa A.P."/>
            <person name="Reddy M.C."/>
            <person name="Samadpour M."/>
        </authorList>
    </citation>
    <scope>NUCLEOTIDE SEQUENCE [LARGE SCALE GENOMIC DNA]</scope>
    <source>
        <strain evidence="1 2">IEH 4430</strain>
    </source>
</reference>
<name>A0A225SVN1_9BURK</name>
<protein>
    <submittedName>
        <fullName evidence="1">Transcriptional regulator</fullName>
    </submittedName>
</protein>
<organism evidence="1 2">
    <name type="scientific">Herbaspirillum aquaticum</name>
    <dbReference type="NCBI Taxonomy" id="568783"/>
    <lineage>
        <taxon>Bacteria</taxon>
        <taxon>Pseudomonadati</taxon>
        <taxon>Pseudomonadota</taxon>
        <taxon>Betaproteobacteria</taxon>
        <taxon>Burkholderiales</taxon>
        <taxon>Oxalobacteraceae</taxon>
        <taxon>Herbaspirillum</taxon>
    </lineage>
</organism>
<accession>A0A225SVN1</accession>
<gene>
    <name evidence="1" type="ORF">CEJ45_08355</name>
</gene>
<dbReference type="Proteomes" id="UP000214747">
    <property type="component" value="Unassembled WGS sequence"/>
</dbReference>